<sequence>MAAAFYFFIGALVFWLAFRSGSRRAAQTRPDPREADIERLNARVRTLEQIITDRDWRLRRDIDGLG</sequence>
<evidence type="ECO:0000313" key="1">
    <source>
        <dbReference type="EMBL" id="KCZ97508.1"/>
    </source>
</evidence>
<dbReference type="RefSeq" id="WP_035600453.1">
    <property type="nucleotide sequence ID" value="NZ_ARYM01000019.1"/>
</dbReference>
<organism evidence="1 2">
    <name type="scientific">Hyphomonas polymorpha PS728</name>
    <dbReference type="NCBI Taxonomy" id="1280954"/>
    <lineage>
        <taxon>Bacteria</taxon>
        <taxon>Pseudomonadati</taxon>
        <taxon>Pseudomonadota</taxon>
        <taxon>Alphaproteobacteria</taxon>
        <taxon>Hyphomonadales</taxon>
        <taxon>Hyphomonadaceae</taxon>
        <taxon>Hyphomonas</taxon>
    </lineage>
</organism>
<dbReference type="STRING" id="1280954.HPO_15051"/>
<proteinExistence type="predicted"/>
<dbReference type="OrthoDB" id="7620598at2"/>
<evidence type="ECO:0008006" key="3">
    <source>
        <dbReference type="Google" id="ProtNLM"/>
    </source>
</evidence>
<name>A0A062VG44_9PROT</name>
<accession>A0A062VG44</accession>
<evidence type="ECO:0000313" key="2">
    <source>
        <dbReference type="Proteomes" id="UP000027100"/>
    </source>
</evidence>
<dbReference type="AlphaFoldDB" id="A0A062VG44"/>
<dbReference type="PATRIC" id="fig|1280954.3.peg.3045"/>
<reference evidence="1 2" key="1">
    <citation type="journal article" date="2014" name="Antonie Van Leeuwenhoek">
        <title>Hyphomonas beringensis sp. nov. and Hyphomonas chukchiensis sp. nov., isolated from surface seawater of the Bering Sea and Chukchi Sea.</title>
        <authorList>
            <person name="Li C."/>
            <person name="Lai Q."/>
            <person name="Li G."/>
            <person name="Dong C."/>
            <person name="Wang J."/>
            <person name="Liao Y."/>
            <person name="Shao Z."/>
        </authorList>
    </citation>
    <scope>NUCLEOTIDE SEQUENCE [LARGE SCALE GENOMIC DNA]</scope>
    <source>
        <strain evidence="1 2">PS728</strain>
    </source>
</reference>
<gene>
    <name evidence="1" type="ORF">HPO_15051</name>
</gene>
<dbReference type="Proteomes" id="UP000027100">
    <property type="component" value="Unassembled WGS sequence"/>
</dbReference>
<dbReference type="EMBL" id="ARYM01000019">
    <property type="protein sequence ID" value="KCZ97508.1"/>
    <property type="molecule type" value="Genomic_DNA"/>
</dbReference>
<keyword evidence="2" id="KW-1185">Reference proteome</keyword>
<comment type="caution">
    <text evidence="1">The sequence shown here is derived from an EMBL/GenBank/DDBJ whole genome shotgun (WGS) entry which is preliminary data.</text>
</comment>
<protein>
    <recommendedName>
        <fullName evidence="3">Phage shock protein B</fullName>
    </recommendedName>
</protein>